<keyword evidence="11" id="KW-0902">Two-component regulatory system</keyword>
<organism evidence="17 20">
    <name type="scientific">Streptomyces acidiscabies</name>
    <dbReference type="NCBI Taxonomy" id="42234"/>
    <lineage>
        <taxon>Bacteria</taxon>
        <taxon>Bacillati</taxon>
        <taxon>Actinomycetota</taxon>
        <taxon>Actinomycetes</taxon>
        <taxon>Kitasatosporales</taxon>
        <taxon>Streptomycetaceae</taxon>
        <taxon>Streptomyces</taxon>
    </lineage>
</organism>
<keyword evidence="15" id="KW-1133">Transmembrane helix</keyword>
<dbReference type="Pfam" id="PF02518">
    <property type="entry name" value="HATPase_c"/>
    <property type="match status" value="1"/>
</dbReference>
<dbReference type="PRINTS" id="PR00344">
    <property type="entry name" value="BCTRLSENSOR"/>
</dbReference>
<evidence type="ECO:0000256" key="15">
    <source>
        <dbReference type="SAM" id="Phobius"/>
    </source>
</evidence>
<dbReference type="InterPro" id="IPR003594">
    <property type="entry name" value="HATPase_dom"/>
</dbReference>
<dbReference type="Proteomes" id="UP001272987">
    <property type="component" value="Unassembled WGS sequence"/>
</dbReference>
<dbReference type="GO" id="GO:0000155">
    <property type="term" value="F:phosphorelay sensor kinase activity"/>
    <property type="evidence" value="ECO:0007669"/>
    <property type="project" value="InterPro"/>
</dbReference>
<dbReference type="GO" id="GO:0005737">
    <property type="term" value="C:cytoplasm"/>
    <property type="evidence" value="ECO:0007669"/>
    <property type="project" value="UniProtKB-SubCell"/>
</dbReference>
<dbReference type="GO" id="GO:0051539">
    <property type="term" value="F:4 iron, 4 sulfur cluster binding"/>
    <property type="evidence" value="ECO:0007669"/>
    <property type="project" value="UniProtKB-KW"/>
</dbReference>
<evidence type="ECO:0000256" key="14">
    <source>
        <dbReference type="ARBA" id="ARBA00030800"/>
    </source>
</evidence>
<dbReference type="EC" id="2.7.13.3" evidence="4"/>
<evidence type="ECO:0000256" key="13">
    <source>
        <dbReference type="ARBA" id="ARBA00024827"/>
    </source>
</evidence>
<evidence type="ECO:0000256" key="5">
    <source>
        <dbReference type="ARBA" id="ARBA00017322"/>
    </source>
</evidence>
<dbReference type="GO" id="GO:0016020">
    <property type="term" value="C:membrane"/>
    <property type="evidence" value="ECO:0007669"/>
    <property type="project" value="InterPro"/>
</dbReference>
<evidence type="ECO:0000256" key="2">
    <source>
        <dbReference type="ARBA" id="ARBA00001966"/>
    </source>
</evidence>
<keyword evidence="6" id="KW-0004">4Fe-4S</keyword>
<evidence type="ECO:0000256" key="6">
    <source>
        <dbReference type="ARBA" id="ARBA00022485"/>
    </source>
</evidence>
<feature type="transmembrane region" description="Helical" evidence="15">
    <location>
        <begin position="112"/>
        <end position="132"/>
    </location>
</feature>
<evidence type="ECO:0000256" key="11">
    <source>
        <dbReference type="ARBA" id="ARBA00023012"/>
    </source>
</evidence>
<dbReference type="GO" id="GO:0046983">
    <property type="term" value="F:protein dimerization activity"/>
    <property type="evidence" value="ECO:0007669"/>
    <property type="project" value="InterPro"/>
</dbReference>
<evidence type="ECO:0000256" key="3">
    <source>
        <dbReference type="ARBA" id="ARBA00004496"/>
    </source>
</evidence>
<dbReference type="InterPro" id="IPR050482">
    <property type="entry name" value="Sensor_HK_TwoCompSys"/>
</dbReference>
<dbReference type="InterPro" id="IPR004358">
    <property type="entry name" value="Sig_transdc_His_kin-like_C"/>
</dbReference>
<comment type="subcellular location">
    <subcellularLocation>
        <location evidence="3">Cytoplasm</location>
    </subcellularLocation>
</comment>
<feature type="transmembrane region" description="Helical" evidence="15">
    <location>
        <begin position="19"/>
        <end position="35"/>
    </location>
</feature>
<keyword evidence="8" id="KW-0808">Transferase</keyword>
<feature type="domain" description="Histidine kinase/HSP90-like ATPase" evidence="16">
    <location>
        <begin position="295"/>
        <end position="387"/>
    </location>
</feature>
<dbReference type="PANTHER" id="PTHR24421">
    <property type="entry name" value="NITRATE/NITRITE SENSOR PROTEIN NARX-RELATED"/>
    <property type="match status" value="1"/>
</dbReference>
<dbReference type="Pfam" id="PF07730">
    <property type="entry name" value="HisKA_3"/>
    <property type="match status" value="1"/>
</dbReference>
<evidence type="ECO:0000256" key="9">
    <source>
        <dbReference type="ARBA" id="ARBA00022777"/>
    </source>
</evidence>
<feature type="transmembrane region" description="Helical" evidence="15">
    <location>
        <begin position="72"/>
        <end position="91"/>
    </location>
</feature>
<comment type="catalytic activity">
    <reaction evidence="1">
        <text>ATP + protein L-histidine = ADP + protein N-phospho-L-histidine.</text>
        <dbReference type="EC" id="2.7.13.3"/>
    </reaction>
</comment>
<sequence length="390" mass="42020">MSERSGADVWDGPFRLWDVYFALVWLVTLVSVLAADRPGWPVRALVVALLVPLVPWYALAGRPLLTGADGRALPFLAGETALFLPSAVLVGETRLMTFVLVPHCYMLLRLRLALAVVTVLNVVPVAGWILLWRPGRQQLVVTSLSAVVSLLFSVAVGSWIVRIIEQSAGRAELIAELDASRHEVARLSSAHGALAERERMAREIHDTLAQGFTSLLMLIQAVEAELDADPSRARRHLRLMDETARRNLAEARALVAGGAPADLDGATLPDALRRLALRHSSELSVTGVVRVLPAGCEVVVLRACQEALTNARRHAGSSARTRVRLVYTDAFLTLSVHDDGCGFDPLRADGYGLAGLRARAAEAGGVSEVRSTPGEGTTVTVRLPVPSRKD</sequence>
<keyword evidence="9 17" id="KW-0418">Kinase</keyword>
<dbReference type="Proteomes" id="UP001282288">
    <property type="component" value="Unassembled WGS sequence"/>
</dbReference>
<evidence type="ECO:0000313" key="18">
    <source>
        <dbReference type="EMBL" id="MDX3024093.1"/>
    </source>
</evidence>
<keyword evidence="15" id="KW-0472">Membrane</keyword>
<keyword evidence="6" id="KW-0479">Metal-binding</keyword>
<evidence type="ECO:0000313" key="20">
    <source>
        <dbReference type="Proteomes" id="UP001282288"/>
    </source>
</evidence>
<accession>A0AAP6EF56</accession>
<evidence type="ECO:0000256" key="4">
    <source>
        <dbReference type="ARBA" id="ARBA00012438"/>
    </source>
</evidence>
<evidence type="ECO:0000256" key="8">
    <source>
        <dbReference type="ARBA" id="ARBA00022679"/>
    </source>
</evidence>
<dbReference type="GeneID" id="69807560"/>
<comment type="caution">
    <text evidence="17">The sequence shown here is derived from an EMBL/GenBank/DDBJ whole genome shotgun (WGS) entry which is preliminary data.</text>
</comment>
<comment type="function">
    <text evidence="13">Member of the two-component regulatory system NreB/NreC involved in the control of dissimilatory nitrate/nitrite reduction in response to oxygen. NreB functions as a direct oxygen sensor histidine kinase which is autophosphorylated, in the absence of oxygen, probably at the conserved histidine residue, and transfers its phosphate group probably to a conserved aspartate residue of NreC. NreB/NreC activates the expression of the nitrate (narGHJI) and nitrite (nir) reductase operons, as well as the putative nitrate transporter gene narT.</text>
</comment>
<dbReference type="PANTHER" id="PTHR24421:SF62">
    <property type="entry name" value="SENSORY TRANSDUCTION HISTIDINE KINASE"/>
    <property type="match status" value="1"/>
</dbReference>
<dbReference type="EMBL" id="JARAWC010000005">
    <property type="protein sequence ID" value="MDX2959886.1"/>
    <property type="molecule type" value="Genomic_DNA"/>
</dbReference>
<dbReference type="CDD" id="cd16917">
    <property type="entry name" value="HATPase_UhpB-NarQ-NarX-like"/>
    <property type="match status" value="1"/>
</dbReference>
<evidence type="ECO:0000256" key="7">
    <source>
        <dbReference type="ARBA" id="ARBA00022490"/>
    </source>
</evidence>
<reference evidence="17 19" key="1">
    <citation type="journal article" date="2023" name="Microb. Genom.">
        <title>Mesoterricola silvestris gen. nov., sp. nov., Mesoterricola sediminis sp. nov., Geothrix oryzae sp. nov., Geothrix edaphica sp. nov., Geothrix rubra sp. nov., and Geothrix limicola sp. nov., six novel members of Acidobacteriota isolated from soils.</title>
        <authorList>
            <person name="Weisberg A.J."/>
            <person name="Pearce E."/>
            <person name="Kramer C.G."/>
            <person name="Chang J.H."/>
            <person name="Clarke C.R."/>
        </authorList>
    </citation>
    <scope>NUCLEOTIDE SEQUENCE</scope>
    <source>
        <strain evidence="18 19">NB05-1H</strain>
        <strain evidence="17">NRRL_B-16521</strain>
    </source>
</reference>
<dbReference type="InterPro" id="IPR036890">
    <property type="entry name" value="HATPase_C_sf"/>
</dbReference>
<dbReference type="InterPro" id="IPR011712">
    <property type="entry name" value="Sig_transdc_His_kin_sub3_dim/P"/>
</dbReference>
<evidence type="ECO:0000313" key="17">
    <source>
        <dbReference type="EMBL" id="MDX2959886.1"/>
    </source>
</evidence>
<dbReference type="SUPFAM" id="SSF55874">
    <property type="entry name" value="ATPase domain of HSP90 chaperone/DNA topoisomerase II/histidine kinase"/>
    <property type="match status" value="1"/>
</dbReference>
<protein>
    <recommendedName>
        <fullName evidence="5">Oxygen sensor histidine kinase NreB</fullName>
        <ecNumber evidence="4">2.7.13.3</ecNumber>
    </recommendedName>
    <alternativeName>
        <fullName evidence="14">Nitrogen regulation protein B</fullName>
    </alternativeName>
</protein>
<evidence type="ECO:0000259" key="16">
    <source>
        <dbReference type="SMART" id="SM00387"/>
    </source>
</evidence>
<keyword evidence="19" id="KW-1185">Reference proteome</keyword>
<feature type="transmembrane region" description="Helical" evidence="15">
    <location>
        <begin position="42"/>
        <end position="60"/>
    </location>
</feature>
<evidence type="ECO:0000256" key="12">
    <source>
        <dbReference type="ARBA" id="ARBA00023014"/>
    </source>
</evidence>
<dbReference type="EMBL" id="JARAWP010000032">
    <property type="protein sequence ID" value="MDX3024093.1"/>
    <property type="molecule type" value="Genomic_DNA"/>
</dbReference>
<dbReference type="Gene3D" id="3.30.565.10">
    <property type="entry name" value="Histidine kinase-like ATPase, C-terminal domain"/>
    <property type="match status" value="1"/>
</dbReference>
<dbReference type="PIRSF" id="PIRSF037434">
    <property type="entry name" value="STHK_ChrS"/>
    <property type="match status" value="1"/>
</dbReference>
<dbReference type="SMART" id="SM00387">
    <property type="entry name" value="HATPase_c"/>
    <property type="match status" value="1"/>
</dbReference>
<name>A0AAP6EF56_9ACTN</name>
<evidence type="ECO:0000313" key="19">
    <source>
        <dbReference type="Proteomes" id="UP001272987"/>
    </source>
</evidence>
<keyword evidence="10" id="KW-0408">Iron</keyword>
<dbReference type="Gene3D" id="1.20.5.1930">
    <property type="match status" value="1"/>
</dbReference>
<keyword evidence="15" id="KW-0812">Transmembrane</keyword>
<evidence type="ECO:0000256" key="10">
    <source>
        <dbReference type="ARBA" id="ARBA00023004"/>
    </source>
</evidence>
<evidence type="ECO:0000256" key="1">
    <source>
        <dbReference type="ARBA" id="ARBA00000085"/>
    </source>
</evidence>
<feature type="transmembrane region" description="Helical" evidence="15">
    <location>
        <begin position="138"/>
        <end position="161"/>
    </location>
</feature>
<comment type="cofactor">
    <cofactor evidence="2">
        <name>[4Fe-4S] cluster</name>
        <dbReference type="ChEBI" id="CHEBI:49883"/>
    </cofactor>
</comment>
<dbReference type="InterPro" id="IPR017205">
    <property type="entry name" value="Sig_transdc_His_kinase_ChrS"/>
</dbReference>
<keyword evidence="7" id="KW-0963">Cytoplasm</keyword>
<keyword evidence="12" id="KW-0411">Iron-sulfur</keyword>
<dbReference type="AlphaFoldDB" id="A0AAP6EF56"/>
<proteinExistence type="predicted"/>
<gene>
    <name evidence="17" type="ORF">PV399_09200</name>
    <name evidence="18" type="ORF">PV666_40420</name>
</gene>
<dbReference type="RefSeq" id="WP_010357891.1">
    <property type="nucleotide sequence ID" value="NZ_BCMK01000070.1"/>
</dbReference>